<evidence type="ECO:0000259" key="3">
    <source>
        <dbReference type="PROSITE" id="PS50110"/>
    </source>
</evidence>
<dbReference type="EMBL" id="CAINUL010000003">
    <property type="protein sequence ID" value="CAD0108674.1"/>
    <property type="molecule type" value="Genomic_DNA"/>
</dbReference>
<dbReference type="Pfam" id="PF00072">
    <property type="entry name" value="Response_reg"/>
    <property type="match status" value="1"/>
</dbReference>
<gene>
    <name evidence="4" type="ORF">AWRI4620_LOCUS2929</name>
</gene>
<dbReference type="InterPro" id="IPR050956">
    <property type="entry name" value="2C_system_His_kinase"/>
</dbReference>
<dbReference type="CDD" id="cd17546">
    <property type="entry name" value="REC_hyHK_CKI1_RcsC-like"/>
    <property type="match status" value="1"/>
</dbReference>
<keyword evidence="5" id="KW-1185">Reference proteome</keyword>
<comment type="caution">
    <text evidence="4">The sequence shown here is derived from an EMBL/GenBank/DDBJ whole genome shotgun (WGS) entry which is preliminary data.</text>
</comment>
<protein>
    <recommendedName>
        <fullName evidence="3">Response regulatory domain-containing protein</fullName>
    </recommendedName>
</protein>
<comment type="caution">
    <text evidence="2">Lacks conserved residue(s) required for the propagation of feature annotation.</text>
</comment>
<evidence type="ECO:0000256" key="1">
    <source>
        <dbReference type="ARBA" id="ARBA00022553"/>
    </source>
</evidence>
<evidence type="ECO:0000313" key="4">
    <source>
        <dbReference type="EMBL" id="CAD0108674.1"/>
    </source>
</evidence>
<dbReference type="SUPFAM" id="SSF52172">
    <property type="entry name" value="CheY-like"/>
    <property type="match status" value="1"/>
</dbReference>
<dbReference type="InterPro" id="IPR001789">
    <property type="entry name" value="Sig_transdc_resp-reg_receiver"/>
</dbReference>
<dbReference type="PROSITE" id="PS50110">
    <property type="entry name" value="RESPONSE_REGULATORY"/>
    <property type="match status" value="1"/>
</dbReference>
<proteinExistence type="predicted"/>
<evidence type="ECO:0000313" key="5">
    <source>
        <dbReference type="Proteomes" id="UP000745764"/>
    </source>
</evidence>
<keyword evidence="1" id="KW-0597">Phosphoprotein</keyword>
<dbReference type="InterPro" id="IPR011006">
    <property type="entry name" value="CheY-like_superfamily"/>
</dbReference>
<dbReference type="AlphaFoldDB" id="A0A9N8PS06"/>
<organism evidence="4 5">
    <name type="scientific">Aureobasidium uvarum</name>
    <dbReference type="NCBI Taxonomy" id="2773716"/>
    <lineage>
        <taxon>Eukaryota</taxon>
        <taxon>Fungi</taxon>
        <taxon>Dikarya</taxon>
        <taxon>Ascomycota</taxon>
        <taxon>Pezizomycotina</taxon>
        <taxon>Dothideomycetes</taxon>
        <taxon>Dothideomycetidae</taxon>
        <taxon>Dothideales</taxon>
        <taxon>Saccotheciaceae</taxon>
        <taxon>Aureobasidium</taxon>
    </lineage>
</organism>
<dbReference type="OrthoDB" id="303614at2759"/>
<dbReference type="PANTHER" id="PTHR43719">
    <property type="entry name" value="TWO-COMPONENT HISTIDINE KINASE"/>
    <property type="match status" value="1"/>
</dbReference>
<evidence type="ECO:0000256" key="2">
    <source>
        <dbReference type="PROSITE-ProRule" id="PRU00169"/>
    </source>
</evidence>
<sequence>MPVMDGFEATRQIRAFERSNDITPATIIALTGLGSAEAQEEAFVSGIDLFLTKPIKLDKLTKSLNEIREGNLQQA</sequence>
<name>A0A9N8PS06_9PEZI</name>
<dbReference type="Proteomes" id="UP000745764">
    <property type="component" value="Unassembled WGS sequence"/>
</dbReference>
<dbReference type="GO" id="GO:0000160">
    <property type="term" value="P:phosphorelay signal transduction system"/>
    <property type="evidence" value="ECO:0007669"/>
    <property type="project" value="InterPro"/>
</dbReference>
<dbReference type="Gene3D" id="3.40.50.2300">
    <property type="match status" value="1"/>
</dbReference>
<accession>A0A9N8PS06</accession>
<dbReference type="PANTHER" id="PTHR43719:SF69">
    <property type="entry name" value="HISTIDINE KINASE G7"/>
    <property type="match status" value="1"/>
</dbReference>
<feature type="domain" description="Response regulatory" evidence="3">
    <location>
        <begin position="1"/>
        <end position="68"/>
    </location>
</feature>
<reference evidence="4" key="1">
    <citation type="submission" date="2020-06" db="EMBL/GenBank/DDBJ databases">
        <authorList>
            <person name="Onetto C."/>
        </authorList>
    </citation>
    <scope>NUCLEOTIDE SEQUENCE</scope>
</reference>